<evidence type="ECO:0000313" key="3">
    <source>
        <dbReference type="Proteomes" id="UP000799766"/>
    </source>
</evidence>
<reference evidence="2" key="1">
    <citation type="journal article" date="2020" name="Stud. Mycol.">
        <title>101 Dothideomycetes genomes: a test case for predicting lifestyles and emergence of pathogens.</title>
        <authorList>
            <person name="Haridas S."/>
            <person name="Albert R."/>
            <person name="Binder M."/>
            <person name="Bloem J."/>
            <person name="Labutti K."/>
            <person name="Salamov A."/>
            <person name="Andreopoulos B."/>
            <person name="Baker S."/>
            <person name="Barry K."/>
            <person name="Bills G."/>
            <person name="Bluhm B."/>
            <person name="Cannon C."/>
            <person name="Castanera R."/>
            <person name="Culley D."/>
            <person name="Daum C."/>
            <person name="Ezra D."/>
            <person name="Gonzalez J."/>
            <person name="Henrissat B."/>
            <person name="Kuo A."/>
            <person name="Liang C."/>
            <person name="Lipzen A."/>
            <person name="Lutzoni F."/>
            <person name="Magnuson J."/>
            <person name="Mondo S."/>
            <person name="Nolan M."/>
            <person name="Ohm R."/>
            <person name="Pangilinan J."/>
            <person name="Park H.-J."/>
            <person name="Ramirez L."/>
            <person name="Alfaro M."/>
            <person name="Sun H."/>
            <person name="Tritt A."/>
            <person name="Yoshinaga Y."/>
            <person name="Zwiers L.-H."/>
            <person name="Turgeon B."/>
            <person name="Goodwin S."/>
            <person name="Spatafora J."/>
            <person name="Crous P."/>
            <person name="Grigoriev I."/>
        </authorList>
    </citation>
    <scope>NUCLEOTIDE SEQUENCE</scope>
    <source>
        <strain evidence="2">ATCC 16933</strain>
    </source>
</reference>
<organism evidence="2 3">
    <name type="scientific">Lineolata rhizophorae</name>
    <dbReference type="NCBI Taxonomy" id="578093"/>
    <lineage>
        <taxon>Eukaryota</taxon>
        <taxon>Fungi</taxon>
        <taxon>Dikarya</taxon>
        <taxon>Ascomycota</taxon>
        <taxon>Pezizomycotina</taxon>
        <taxon>Dothideomycetes</taxon>
        <taxon>Dothideomycetes incertae sedis</taxon>
        <taxon>Lineolatales</taxon>
        <taxon>Lineolataceae</taxon>
        <taxon>Lineolata</taxon>
    </lineage>
</organism>
<keyword evidence="3" id="KW-1185">Reference proteome</keyword>
<accession>A0A6A6NSC2</accession>
<proteinExistence type="predicted"/>
<evidence type="ECO:0000313" key="2">
    <source>
        <dbReference type="EMBL" id="KAF2454322.1"/>
    </source>
</evidence>
<gene>
    <name evidence="2" type="ORF">BDY21DRAFT_366405</name>
</gene>
<feature type="compositionally biased region" description="Basic residues" evidence="1">
    <location>
        <begin position="22"/>
        <end position="39"/>
    </location>
</feature>
<evidence type="ECO:0000256" key="1">
    <source>
        <dbReference type="SAM" id="MobiDB-lite"/>
    </source>
</evidence>
<dbReference type="AlphaFoldDB" id="A0A6A6NSC2"/>
<dbReference type="EMBL" id="MU001692">
    <property type="protein sequence ID" value="KAF2454322.1"/>
    <property type="molecule type" value="Genomic_DNA"/>
</dbReference>
<sequence>MARAGAGGGAWPWRRAPGVCWKPRRAPQKTRRRRPHRSPRPTPGAVPPRFIGGARDGGKIASVADRTAALIWRWHESCARPSNFQACPAIAPEPFCTKRCGRYLTSRPPVGRPIRALTAGPVRIVLDLVTGSVQAGFVQRRVVRACAVSNQDFLIEAASASSLLQAAALCVPTPRSPKSNPAAGKPAGAAMVPLHPPPRPASA</sequence>
<dbReference type="Proteomes" id="UP000799766">
    <property type="component" value="Unassembled WGS sequence"/>
</dbReference>
<name>A0A6A6NSC2_9PEZI</name>
<feature type="region of interest" description="Disordered" evidence="1">
    <location>
        <begin position="17"/>
        <end position="52"/>
    </location>
</feature>
<feature type="compositionally biased region" description="Pro residues" evidence="1">
    <location>
        <begin position="194"/>
        <end position="203"/>
    </location>
</feature>
<feature type="region of interest" description="Disordered" evidence="1">
    <location>
        <begin position="174"/>
        <end position="203"/>
    </location>
</feature>
<protein>
    <submittedName>
        <fullName evidence="2">Uncharacterized protein</fullName>
    </submittedName>
</protein>